<reference evidence="2" key="1">
    <citation type="submission" date="2025-08" db="UniProtKB">
        <authorList>
            <consortium name="RefSeq"/>
        </authorList>
    </citation>
    <scope>IDENTIFICATION</scope>
</reference>
<dbReference type="GeneID" id="116296782"/>
<keyword evidence="1" id="KW-1185">Reference proteome</keyword>
<sequence>MLNMVVDGKLSRDAGFHVGHARPQKCRLSPFIMYSGITYERKYKMAACLTVEEVLEEVWRDSGDDNDVDRLEDDLGEEEDVEKSKLLKWVENFDGGNVFDGEFFRRGAVDLLLPLLRLSSRISECNSSEVDARINVAHVLISHTITTGSILDSEARLWLRQIYRRLSGRVSIRRPYYAEIHRNIPYAIVQAMSLVIQQCPDELKEPVCYSSKNKKGHVISFTTRDAVIWFLSVITSMSKIEVRAFLTKKLKGARRNKHRVKVLVEDGKDFAFVYYHNKGLMSIQFHYGEWNTHDYPQHPCQLTFLPNNEVYRISPSKPFPLTLYPLPHLPTPSLGLPFFDSS</sequence>
<dbReference type="AlphaFoldDB" id="A0A6P8I7Q4"/>
<dbReference type="RefSeq" id="XP_031560725.1">
    <property type="nucleotide sequence ID" value="XM_031704865.1"/>
</dbReference>
<accession>A0A6P8I7Q4</accession>
<protein>
    <submittedName>
        <fullName evidence="2">Uncharacterized protein LOC116296782</fullName>
    </submittedName>
</protein>
<dbReference type="OrthoDB" id="5984732at2759"/>
<evidence type="ECO:0000313" key="2">
    <source>
        <dbReference type="RefSeq" id="XP_031560725.1"/>
    </source>
</evidence>
<dbReference type="Proteomes" id="UP000515163">
    <property type="component" value="Unplaced"/>
</dbReference>
<organism evidence="1 2">
    <name type="scientific">Actinia tenebrosa</name>
    <name type="common">Australian red waratah sea anemone</name>
    <dbReference type="NCBI Taxonomy" id="6105"/>
    <lineage>
        <taxon>Eukaryota</taxon>
        <taxon>Metazoa</taxon>
        <taxon>Cnidaria</taxon>
        <taxon>Anthozoa</taxon>
        <taxon>Hexacorallia</taxon>
        <taxon>Actiniaria</taxon>
        <taxon>Actiniidae</taxon>
        <taxon>Actinia</taxon>
    </lineage>
</organism>
<name>A0A6P8I7Q4_ACTTE</name>
<evidence type="ECO:0000313" key="1">
    <source>
        <dbReference type="Proteomes" id="UP000515163"/>
    </source>
</evidence>
<dbReference type="InParanoid" id="A0A6P8I7Q4"/>
<proteinExistence type="predicted"/>
<gene>
    <name evidence="2" type="primary">LOC116296782</name>
</gene>
<dbReference type="KEGG" id="aten:116296782"/>